<name>A0ABQ1PJF1_9MICC</name>
<dbReference type="SUPFAM" id="SSF51735">
    <property type="entry name" value="NAD(P)-binding Rossmann-fold domains"/>
    <property type="match status" value="1"/>
</dbReference>
<reference evidence="6" key="1">
    <citation type="journal article" date="2019" name="Int. J. Syst. Evol. Microbiol.">
        <title>The Global Catalogue of Microorganisms (GCM) 10K type strain sequencing project: providing services to taxonomists for standard genome sequencing and annotation.</title>
        <authorList>
            <consortium name="The Broad Institute Genomics Platform"/>
            <consortium name="The Broad Institute Genome Sequencing Center for Infectious Disease"/>
            <person name="Wu L."/>
            <person name="Ma J."/>
        </authorList>
    </citation>
    <scope>NUCLEOTIDE SEQUENCE [LARGE SCALE GENOMIC DNA]</scope>
    <source>
        <strain evidence="6">CGMCC 1.15480</strain>
    </source>
</reference>
<protein>
    <submittedName>
        <fullName evidence="5">Zinc-binding alcohol dehydrogenase</fullName>
    </submittedName>
</protein>
<dbReference type="InterPro" id="IPR020843">
    <property type="entry name" value="ER"/>
</dbReference>
<dbReference type="PANTHER" id="PTHR48106:SF18">
    <property type="entry name" value="QUINONE OXIDOREDUCTASE PIG3"/>
    <property type="match status" value="1"/>
</dbReference>
<sequence>MDTTTSTSTMTAVGVDTYGGPENLRVHEVPAPHAGPGEVRIRVRAAAVSPTDTNVREGAYGESELPFPVVPGMDAAGVIDEVGDPDPTRGLDTSGWSVGDEVMAIALPRKGHGGAYVQYLVADADSLARIPAGSSLEEASSLPMNGLTAVQALDELAIPAGGTFAVTGAAGTLGNYAVQLAKQRGLTVIADAAEKDRALVASLGADHIVERGDDVAARIRAIVPEGVDGLLDAAVMNEKALPAVRSGGGFATVRNWGGVEGSDVTVHKIWVFAEYHSGAKLDALRQAVEAGALTLRVADTLPAEQAAEAHRRLEAGGTRGRLVLTF</sequence>
<feature type="region of interest" description="Disordered" evidence="3">
    <location>
        <begin position="1"/>
        <end position="21"/>
    </location>
</feature>
<dbReference type="Gene3D" id="3.40.50.720">
    <property type="entry name" value="NAD(P)-binding Rossmann-like Domain"/>
    <property type="match status" value="1"/>
</dbReference>
<dbReference type="Gene3D" id="3.90.180.10">
    <property type="entry name" value="Medium-chain alcohol dehydrogenases, catalytic domain"/>
    <property type="match status" value="1"/>
</dbReference>
<evidence type="ECO:0000256" key="2">
    <source>
        <dbReference type="ARBA" id="ARBA00023002"/>
    </source>
</evidence>
<dbReference type="InterPro" id="IPR011032">
    <property type="entry name" value="GroES-like_sf"/>
</dbReference>
<dbReference type="Pfam" id="PF08240">
    <property type="entry name" value="ADH_N"/>
    <property type="match status" value="1"/>
</dbReference>
<proteinExistence type="predicted"/>
<keyword evidence="2" id="KW-0560">Oxidoreductase</keyword>
<dbReference type="Proteomes" id="UP000597761">
    <property type="component" value="Unassembled WGS sequence"/>
</dbReference>
<feature type="compositionally biased region" description="Low complexity" evidence="3">
    <location>
        <begin position="1"/>
        <end position="11"/>
    </location>
</feature>
<evidence type="ECO:0000259" key="4">
    <source>
        <dbReference type="SMART" id="SM00829"/>
    </source>
</evidence>
<gene>
    <name evidence="5" type="ORF">GCM10011512_26490</name>
</gene>
<dbReference type="EMBL" id="BMJI01000021">
    <property type="protein sequence ID" value="GGC98234.1"/>
    <property type="molecule type" value="Genomic_DNA"/>
</dbReference>
<evidence type="ECO:0000256" key="3">
    <source>
        <dbReference type="SAM" id="MobiDB-lite"/>
    </source>
</evidence>
<evidence type="ECO:0000313" key="5">
    <source>
        <dbReference type="EMBL" id="GGC98234.1"/>
    </source>
</evidence>
<evidence type="ECO:0000313" key="6">
    <source>
        <dbReference type="Proteomes" id="UP000597761"/>
    </source>
</evidence>
<keyword evidence="1" id="KW-0521">NADP</keyword>
<organism evidence="5 6">
    <name type="scientific">Tersicoccus solisilvae</name>
    <dbReference type="NCBI Taxonomy" id="1882339"/>
    <lineage>
        <taxon>Bacteria</taxon>
        <taxon>Bacillati</taxon>
        <taxon>Actinomycetota</taxon>
        <taxon>Actinomycetes</taxon>
        <taxon>Micrococcales</taxon>
        <taxon>Micrococcaceae</taxon>
        <taxon>Tersicoccus</taxon>
    </lineage>
</organism>
<dbReference type="Pfam" id="PF13602">
    <property type="entry name" value="ADH_zinc_N_2"/>
    <property type="match status" value="1"/>
</dbReference>
<keyword evidence="6" id="KW-1185">Reference proteome</keyword>
<evidence type="ECO:0000256" key="1">
    <source>
        <dbReference type="ARBA" id="ARBA00022857"/>
    </source>
</evidence>
<dbReference type="SMART" id="SM00829">
    <property type="entry name" value="PKS_ER"/>
    <property type="match status" value="1"/>
</dbReference>
<comment type="caution">
    <text evidence="5">The sequence shown here is derived from an EMBL/GenBank/DDBJ whole genome shotgun (WGS) entry which is preliminary data.</text>
</comment>
<dbReference type="RefSeq" id="WP_229660035.1">
    <property type="nucleotide sequence ID" value="NZ_BMJI01000021.1"/>
</dbReference>
<dbReference type="SUPFAM" id="SSF50129">
    <property type="entry name" value="GroES-like"/>
    <property type="match status" value="1"/>
</dbReference>
<dbReference type="PANTHER" id="PTHR48106">
    <property type="entry name" value="QUINONE OXIDOREDUCTASE PIG3-RELATED"/>
    <property type="match status" value="1"/>
</dbReference>
<dbReference type="InterPro" id="IPR013154">
    <property type="entry name" value="ADH-like_N"/>
</dbReference>
<dbReference type="InterPro" id="IPR036291">
    <property type="entry name" value="NAD(P)-bd_dom_sf"/>
</dbReference>
<feature type="domain" description="Enoyl reductase (ER)" evidence="4">
    <location>
        <begin position="19"/>
        <end position="324"/>
    </location>
</feature>
<dbReference type="CDD" id="cd05289">
    <property type="entry name" value="MDR_like_2"/>
    <property type="match status" value="1"/>
</dbReference>
<accession>A0ABQ1PJF1</accession>